<keyword evidence="8" id="KW-1185">Reference proteome</keyword>
<organism evidence="7 8">
    <name type="scientific">Algoriphagus aquatilis</name>
    <dbReference type="NCBI Taxonomy" id="490186"/>
    <lineage>
        <taxon>Bacteria</taxon>
        <taxon>Pseudomonadati</taxon>
        <taxon>Bacteroidota</taxon>
        <taxon>Cytophagia</taxon>
        <taxon>Cytophagales</taxon>
        <taxon>Cyclobacteriaceae</taxon>
        <taxon>Algoriphagus</taxon>
    </lineage>
</organism>
<evidence type="ECO:0000256" key="5">
    <source>
        <dbReference type="ARBA" id="ARBA00023136"/>
    </source>
</evidence>
<feature type="transmembrane region" description="Helical" evidence="6">
    <location>
        <begin position="46"/>
        <end position="66"/>
    </location>
</feature>
<keyword evidence="4 6" id="KW-1133">Transmembrane helix</keyword>
<comment type="subcellular location">
    <subcellularLocation>
        <location evidence="1">Membrane</location>
        <topology evidence="1">Multi-pass membrane protein</topology>
    </subcellularLocation>
</comment>
<dbReference type="PIRSF" id="PIRSF005859">
    <property type="entry name" value="PBR"/>
    <property type="match status" value="1"/>
</dbReference>
<dbReference type="CDD" id="cd15904">
    <property type="entry name" value="TSPO_MBR"/>
    <property type="match status" value="1"/>
</dbReference>
<comment type="similarity">
    <text evidence="2">Belongs to the TspO/BZRP family.</text>
</comment>
<dbReference type="InterPro" id="IPR004307">
    <property type="entry name" value="TspO_MBR"/>
</dbReference>
<feature type="transmembrane region" description="Helical" evidence="6">
    <location>
        <begin position="78"/>
        <end position="96"/>
    </location>
</feature>
<comment type="caution">
    <text evidence="7">The sequence shown here is derived from an EMBL/GenBank/DDBJ whole genome shotgun (WGS) entry which is preliminary data.</text>
</comment>
<evidence type="ECO:0000313" key="8">
    <source>
        <dbReference type="Proteomes" id="UP001596163"/>
    </source>
</evidence>
<feature type="transmembrane region" description="Helical" evidence="6">
    <location>
        <begin position="102"/>
        <end position="122"/>
    </location>
</feature>
<dbReference type="PANTHER" id="PTHR10057">
    <property type="entry name" value="PERIPHERAL-TYPE BENZODIAZEPINE RECEPTOR"/>
    <property type="match status" value="1"/>
</dbReference>
<dbReference type="PANTHER" id="PTHR10057:SF0">
    <property type="entry name" value="TRANSLOCATOR PROTEIN"/>
    <property type="match status" value="1"/>
</dbReference>
<evidence type="ECO:0000256" key="6">
    <source>
        <dbReference type="SAM" id="Phobius"/>
    </source>
</evidence>
<evidence type="ECO:0000256" key="2">
    <source>
        <dbReference type="ARBA" id="ARBA00007524"/>
    </source>
</evidence>
<dbReference type="RefSeq" id="WP_377914076.1">
    <property type="nucleotide sequence ID" value="NZ_JBHSKS010000004.1"/>
</dbReference>
<proteinExistence type="inferred from homology"/>
<protein>
    <submittedName>
        <fullName evidence="7">TspO/MBR family protein</fullName>
    </submittedName>
</protein>
<sequence>MSNPIKLFISLLLPQLAGGLGAFFTLSSVREWYLTINRPEWNPPNWLFGPVWTTLNVLMGISCFLIWKSEHPLKKQLLSFYFIQLVLNALWSPAFFGAQSPILGLVVIIPLWASILFCIFQFKKVSGWASGLMVPYLLWVSFATVLNATIWWLN</sequence>
<dbReference type="EMBL" id="JBHSKS010000004">
    <property type="protein sequence ID" value="MFC5191722.1"/>
    <property type="molecule type" value="Genomic_DNA"/>
</dbReference>
<dbReference type="Pfam" id="PF03073">
    <property type="entry name" value="TspO_MBR"/>
    <property type="match status" value="1"/>
</dbReference>
<feature type="transmembrane region" description="Helical" evidence="6">
    <location>
        <begin position="134"/>
        <end position="153"/>
    </location>
</feature>
<evidence type="ECO:0000313" key="7">
    <source>
        <dbReference type="EMBL" id="MFC5191722.1"/>
    </source>
</evidence>
<keyword evidence="3 6" id="KW-0812">Transmembrane</keyword>
<evidence type="ECO:0000256" key="3">
    <source>
        <dbReference type="ARBA" id="ARBA00022692"/>
    </source>
</evidence>
<dbReference type="Proteomes" id="UP001596163">
    <property type="component" value="Unassembled WGS sequence"/>
</dbReference>
<dbReference type="Gene3D" id="1.20.1260.100">
    <property type="entry name" value="TspO/MBR protein"/>
    <property type="match status" value="1"/>
</dbReference>
<name>A0ABW0BV93_9BACT</name>
<evidence type="ECO:0000256" key="4">
    <source>
        <dbReference type="ARBA" id="ARBA00022989"/>
    </source>
</evidence>
<keyword evidence="5 6" id="KW-0472">Membrane</keyword>
<evidence type="ECO:0000256" key="1">
    <source>
        <dbReference type="ARBA" id="ARBA00004141"/>
    </source>
</evidence>
<gene>
    <name evidence="7" type="ORF">ACFPIK_08075</name>
</gene>
<reference evidence="8" key="1">
    <citation type="journal article" date="2019" name="Int. J. Syst. Evol. Microbiol.">
        <title>The Global Catalogue of Microorganisms (GCM) 10K type strain sequencing project: providing services to taxonomists for standard genome sequencing and annotation.</title>
        <authorList>
            <consortium name="The Broad Institute Genomics Platform"/>
            <consortium name="The Broad Institute Genome Sequencing Center for Infectious Disease"/>
            <person name="Wu L."/>
            <person name="Ma J."/>
        </authorList>
    </citation>
    <scope>NUCLEOTIDE SEQUENCE [LARGE SCALE GENOMIC DNA]</scope>
    <source>
        <strain evidence="8">CGMCC 1.7030</strain>
    </source>
</reference>
<dbReference type="InterPro" id="IPR038330">
    <property type="entry name" value="TspO/MBR-related_sf"/>
</dbReference>
<accession>A0ABW0BV93</accession>